<feature type="chain" id="PRO_5046971346" description="Ricin B lectin domain-containing protein" evidence="2">
    <location>
        <begin position="18"/>
        <end position="396"/>
    </location>
</feature>
<evidence type="ECO:0000256" key="1">
    <source>
        <dbReference type="SAM" id="MobiDB-lite"/>
    </source>
</evidence>
<feature type="compositionally biased region" description="Polar residues" evidence="1">
    <location>
        <begin position="184"/>
        <end position="223"/>
    </location>
</feature>
<reference evidence="3 4" key="1">
    <citation type="submission" date="2024-02" db="EMBL/GenBank/DDBJ databases">
        <title>De novo assembly and annotation of 12 fungi associated with fruit tree decline syndrome in Ontario, Canada.</title>
        <authorList>
            <person name="Sulman M."/>
            <person name="Ellouze W."/>
            <person name="Ilyukhin E."/>
        </authorList>
    </citation>
    <scope>NUCLEOTIDE SEQUENCE [LARGE SCALE GENOMIC DNA]</scope>
    <source>
        <strain evidence="3 4">M169</strain>
    </source>
</reference>
<keyword evidence="2" id="KW-0732">Signal</keyword>
<comment type="caution">
    <text evidence="3">The sequence shown here is derived from an EMBL/GenBank/DDBJ whole genome shotgun (WGS) entry which is preliminary data.</text>
</comment>
<dbReference type="CDD" id="cd00161">
    <property type="entry name" value="beta-trefoil_Ricin-like"/>
    <property type="match status" value="1"/>
</dbReference>
<protein>
    <recommendedName>
        <fullName evidence="5">Ricin B lectin domain-containing protein</fullName>
    </recommendedName>
</protein>
<evidence type="ECO:0000313" key="4">
    <source>
        <dbReference type="Proteomes" id="UP001430848"/>
    </source>
</evidence>
<feature type="region of interest" description="Disordered" evidence="1">
    <location>
        <begin position="184"/>
        <end position="253"/>
    </location>
</feature>
<dbReference type="EMBL" id="JAKNSF020000018">
    <property type="protein sequence ID" value="KAK7733203.1"/>
    <property type="molecule type" value="Genomic_DNA"/>
</dbReference>
<feature type="signal peptide" evidence="2">
    <location>
        <begin position="1"/>
        <end position="17"/>
    </location>
</feature>
<evidence type="ECO:0000256" key="2">
    <source>
        <dbReference type="SAM" id="SignalP"/>
    </source>
</evidence>
<organism evidence="3 4">
    <name type="scientific">Diaporthe eres</name>
    <name type="common">Phomopsis oblonga</name>
    <dbReference type="NCBI Taxonomy" id="83184"/>
    <lineage>
        <taxon>Eukaryota</taxon>
        <taxon>Fungi</taxon>
        <taxon>Dikarya</taxon>
        <taxon>Ascomycota</taxon>
        <taxon>Pezizomycotina</taxon>
        <taxon>Sordariomycetes</taxon>
        <taxon>Sordariomycetidae</taxon>
        <taxon>Diaporthales</taxon>
        <taxon>Diaporthaceae</taxon>
        <taxon>Diaporthe</taxon>
        <taxon>Diaporthe eres species complex</taxon>
    </lineage>
</organism>
<proteinExistence type="predicted"/>
<name>A0ABR1PCU5_DIAER</name>
<dbReference type="InterPro" id="IPR035992">
    <property type="entry name" value="Ricin_B-like_lectins"/>
</dbReference>
<feature type="compositionally biased region" description="Polar residues" evidence="1">
    <location>
        <begin position="142"/>
        <end position="166"/>
    </location>
</feature>
<evidence type="ECO:0000313" key="3">
    <source>
        <dbReference type="EMBL" id="KAK7733203.1"/>
    </source>
</evidence>
<evidence type="ECO:0008006" key="5">
    <source>
        <dbReference type="Google" id="ProtNLM"/>
    </source>
</evidence>
<accession>A0ABR1PCU5</accession>
<gene>
    <name evidence="3" type="ORF">SLS63_004732</name>
</gene>
<keyword evidence="4" id="KW-1185">Reference proteome</keyword>
<dbReference type="PROSITE" id="PS50231">
    <property type="entry name" value="RICIN_B_LECTIN"/>
    <property type="match status" value="1"/>
</dbReference>
<dbReference type="SUPFAM" id="SSF50370">
    <property type="entry name" value="Ricin B-like lectins"/>
    <property type="match status" value="1"/>
</dbReference>
<dbReference type="Proteomes" id="UP001430848">
    <property type="component" value="Unassembled WGS sequence"/>
</dbReference>
<dbReference type="Gene3D" id="2.80.10.50">
    <property type="match status" value="1"/>
</dbReference>
<feature type="region of interest" description="Disordered" evidence="1">
    <location>
        <begin position="141"/>
        <end position="166"/>
    </location>
</feature>
<sequence length="396" mass="40960">MVSQLILLLACAGLASANPVISVRAVTSLDESAVAEAQQRDDTATRALSNINIKTSDGKCLSVDKLSGDFRANLTPIKVAQCGSADGQGWDIITAGKHIVTPQSMLIVSTTTGACLNFDPRRAAGDQVLLFSCGGRADGSGKETNSQIFPFSQPEGPQSLQPQNAPGQCLAIKDNTLDISDCSSGDATQEFSFSTQPTRPSGTATSKVPSNTGVAGAKTTESAPVSGAGNKIDQTATEEAQQRDDTAVRAVSNTKIRAPNGQCLSVDPTAGDFRMNLIPVALTDCANPTTWDLITSGKHNDGSGGDAALIVSTVTQGCISFDPRRQAGDQVTLFSCGGRADGSGLTNRGQLFPFAGEKSFALTPVSDGNEICLIPGNGRLEAGPCQQQASLFTLES</sequence>